<gene>
    <name evidence="1" type="ORF">SteCoe_25168</name>
</gene>
<accession>A0A1R2BG86</accession>
<dbReference type="EMBL" id="MPUH01000678">
    <property type="protein sequence ID" value="OMJ75645.1"/>
    <property type="molecule type" value="Genomic_DNA"/>
</dbReference>
<sequence length="837" mass="96291">MISPKILKEIIKNTDLAGLFINILTFRIYNKFIIFEKSQISNDFASTKTSMLKCLNILIQFIMDSKKKLLEEQEKVKNLQTLIGMDLPDTPFVNVCSNVIQNIIETLLEISSEMVIPQILEDEGKLFIIESIELCVKCCGESRFFPVFAEVYKKLILEFVPNALNILKSERDNAEDDPSEFVNMGMDICERQESENIRSTVAKLLEAICDNIDGALTFFVGAVMQSVDLCLSSKIGNNETNQVSLFSYDEERILNNAVLMMCTVSYYISRRKDLIENLEHMLSKYFDVLTNVRSGVIHSRLCLMLYFYSEHLYQEDECWLMKWFWFLIWCMSPENTSKISMIQACETFSSLVQEEEIMLRIHAFIPEIFSKLILCVPGQNNKNFFEAISEYLNWHTELSKDQALELVNQLVHKIQFLVSNYPNSKENSILIAKCWNIIKGVSNSEILANSFDVKNIQVEFERILAPLISMLNQPQKQSFEEDIIIVMTNMMRKKKSISKIQWEMFGILPLLQQKQEDSLHGLLKMINNYILFGNEYIINTDNCLRCLVEIAVKALYSKNDHIIKESYNAEGAILLQYIITAFPGYLDNYLPSLLSSVISRYRDPIIKENFLKIRLLSVILSALAYNFSMTCSILASEFYSQNVTFLRYIFLEILAIHNCFDQAYDKKAAILGLCQMFLQPCPYQDLTELSGHIFETLILILTSKPITEDTKKSKMNKLLEKIIKNEIDDMSDSEIMVKGARLLYSDTNAGKDTEENSIIILATSVLTGLIEFDEIEFFKQVLNGLNTSNPGWIKSVISSLTEERQKQLVEIVMSKTLKLDFPGMPPVVRKIVKAKRK</sequence>
<dbReference type="InterPro" id="IPR011989">
    <property type="entry name" value="ARM-like"/>
</dbReference>
<comment type="caution">
    <text evidence="1">The sequence shown here is derived from an EMBL/GenBank/DDBJ whole genome shotgun (WGS) entry which is preliminary data.</text>
</comment>
<dbReference type="OrthoDB" id="311990at2759"/>
<dbReference type="AlphaFoldDB" id="A0A1R2BG86"/>
<protein>
    <submittedName>
        <fullName evidence="1">Uncharacterized protein</fullName>
    </submittedName>
</protein>
<reference evidence="1 2" key="1">
    <citation type="submission" date="2016-11" db="EMBL/GenBank/DDBJ databases">
        <title>The macronuclear genome of Stentor coeruleus: a giant cell with tiny introns.</title>
        <authorList>
            <person name="Slabodnick M."/>
            <person name="Ruby J.G."/>
            <person name="Reiff S.B."/>
            <person name="Swart E.C."/>
            <person name="Gosai S."/>
            <person name="Prabakaran S."/>
            <person name="Witkowska E."/>
            <person name="Larue G.E."/>
            <person name="Fisher S."/>
            <person name="Freeman R.M."/>
            <person name="Gunawardena J."/>
            <person name="Chu W."/>
            <person name="Stover N.A."/>
            <person name="Gregory B.D."/>
            <person name="Nowacki M."/>
            <person name="Derisi J."/>
            <person name="Roy S.W."/>
            <person name="Marshall W.F."/>
            <person name="Sood P."/>
        </authorList>
    </citation>
    <scope>NUCLEOTIDE SEQUENCE [LARGE SCALE GENOMIC DNA]</scope>
    <source>
        <strain evidence="1">WM001</strain>
    </source>
</reference>
<organism evidence="1 2">
    <name type="scientific">Stentor coeruleus</name>
    <dbReference type="NCBI Taxonomy" id="5963"/>
    <lineage>
        <taxon>Eukaryota</taxon>
        <taxon>Sar</taxon>
        <taxon>Alveolata</taxon>
        <taxon>Ciliophora</taxon>
        <taxon>Postciliodesmatophora</taxon>
        <taxon>Heterotrichea</taxon>
        <taxon>Heterotrichida</taxon>
        <taxon>Stentoridae</taxon>
        <taxon>Stentor</taxon>
    </lineage>
</organism>
<name>A0A1R2BG86_9CILI</name>
<dbReference type="InterPro" id="IPR016024">
    <property type="entry name" value="ARM-type_fold"/>
</dbReference>
<evidence type="ECO:0000313" key="1">
    <source>
        <dbReference type="EMBL" id="OMJ75645.1"/>
    </source>
</evidence>
<dbReference type="SUPFAM" id="SSF48371">
    <property type="entry name" value="ARM repeat"/>
    <property type="match status" value="1"/>
</dbReference>
<evidence type="ECO:0000313" key="2">
    <source>
        <dbReference type="Proteomes" id="UP000187209"/>
    </source>
</evidence>
<proteinExistence type="predicted"/>
<dbReference type="Proteomes" id="UP000187209">
    <property type="component" value="Unassembled WGS sequence"/>
</dbReference>
<dbReference type="Gene3D" id="1.25.10.10">
    <property type="entry name" value="Leucine-rich Repeat Variant"/>
    <property type="match status" value="1"/>
</dbReference>
<keyword evidence="2" id="KW-1185">Reference proteome</keyword>